<dbReference type="PANTHER" id="PTHR43024:SF1">
    <property type="entry name" value="UDP-N-ACETYLMURAMOYL-TRIPEPTIDE--D-ALANYL-D-ALANINE LIGASE"/>
    <property type="match status" value="1"/>
</dbReference>
<feature type="domain" description="Mur ligase central" evidence="14">
    <location>
        <begin position="114"/>
        <end position="308"/>
    </location>
</feature>
<keyword evidence="7 10" id="KW-0573">Peptidoglycan synthesis</keyword>
<feature type="binding site" evidence="10">
    <location>
        <begin position="116"/>
        <end position="122"/>
    </location>
    <ligand>
        <name>ATP</name>
        <dbReference type="ChEBI" id="CHEBI:30616"/>
    </ligand>
</feature>
<dbReference type="EMBL" id="JAELUP010000103">
    <property type="protein sequence ID" value="MBJ6363154.1"/>
    <property type="molecule type" value="Genomic_DNA"/>
</dbReference>
<comment type="caution">
    <text evidence="15">The sequence shown here is derived from an EMBL/GenBank/DDBJ whole genome shotgun (WGS) entry which is preliminary data.</text>
</comment>
<dbReference type="GO" id="GO:0047480">
    <property type="term" value="F:UDP-N-acetylmuramoyl-tripeptide-D-alanyl-D-alanine ligase activity"/>
    <property type="evidence" value="ECO:0007669"/>
    <property type="project" value="UniProtKB-UniRule"/>
</dbReference>
<dbReference type="NCBIfam" id="TIGR01143">
    <property type="entry name" value="murF"/>
    <property type="match status" value="1"/>
</dbReference>
<proteinExistence type="inferred from homology"/>
<dbReference type="RefSeq" id="WP_199020728.1">
    <property type="nucleotide sequence ID" value="NZ_JAELUP010000103.1"/>
</dbReference>
<dbReference type="InterPro" id="IPR013221">
    <property type="entry name" value="Mur_ligase_cen"/>
</dbReference>
<comment type="catalytic activity">
    <reaction evidence="10 11">
        <text>D-alanyl-D-alanine + UDP-N-acetyl-alpha-D-muramoyl-L-alanyl-gamma-D-glutamyl-meso-2,6-diaminopimelate + ATP = UDP-N-acetyl-alpha-D-muramoyl-L-alanyl-gamma-D-glutamyl-meso-2,6-diaminopimeloyl-D-alanyl-D-alanine + ADP + phosphate + H(+)</text>
        <dbReference type="Rhea" id="RHEA:28374"/>
        <dbReference type="ChEBI" id="CHEBI:15378"/>
        <dbReference type="ChEBI" id="CHEBI:30616"/>
        <dbReference type="ChEBI" id="CHEBI:43474"/>
        <dbReference type="ChEBI" id="CHEBI:57822"/>
        <dbReference type="ChEBI" id="CHEBI:61386"/>
        <dbReference type="ChEBI" id="CHEBI:83905"/>
        <dbReference type="ChEBI" id="CHEBI:456216"/>
        <dbReference type="EC" id="6.3.2.10"/>
    </reaction>
</comment>
<keyword evidence="8 10" id="KW-0131">Cell cycle</keyword>
<evidence type="ECO:0000256" key="7">
    <source>
        <dbReference type="ARBA" id="ARBA00022984"/>
    </source>
</evidence>
<dbReference type="InterPro" id="IPR005863">
    <property type="entry name" value="UDP-N-AcMur_synth"/>
</dbReference>
<dbReference type="EC" id="6.3.2.10" evidence="10 11"/>
<dbReference type="GO" id="GO:0071555">
    <property type="term" value="P:cell wall organization"/>
    <property type="evidence" value="ECO:0007669"/>
    <property type="project" value="UniProtKB-KW"/>
</dbReference>
<evidence type="ECO:0000256" key="3">
    <source>
        <dbReference type="ARBA" id="ARBA00022618"/>
    </source>
</evidence>
<dbReference type="Pfam" id="PF01225">
    <property type="entry name" value="Mur_ligase"/>
    <property type="match status" value="1"/>
</dbReference>
<dbReference type="Gene3D" id="3.90.190.20">
    <property type="entry name" value="Mur ligase, C-terminal domain"/>
    <property type="match status" value="1"/>
</dbReference>
<dbReference type="InterPro" id="IPR000713">
    <property type="entry name" value="Mur_ligase_N"/>
</dbReference>
<accession>A0A934J7G1</accession>
<feature type="domain" description="Mur ligase C-terminal" evidence="13">
    <location>
        <begin position="331"/>
        <end position="455"/>
    </location>
</feature>
<keyword evidence="2 10" id="KW-0436">Ligase</keyword>
<evidence type="ECO:0000256" key="5">
    <source>
        <dbReference type="ARBA" id="ARBA00022840"/>
    </source>
</evidence>
<dbReference type="SUPFAM" id="SSF63418">
    <property type="entry name" value="MurE/MurF N-terminal domain"/>
    <property type="match status" value="1"/>
</dbReference>
<evidence type="ECO:0000256" key="6">
    <source>
        <dbReference type="ARBA" id="ARBA00022960"/>
    </source>
</evidence>
<evidence type="ECO:0000256" key="8">
    <source>
        <dbReference type="ARBA" id="ARBA00023306"/>
    </source>
</evidence>
<keyword evidence="6 10" id="KW-0133">Cell shape</keyword>
<dbReference type="GO" id="GO:0008360">
    <property type="term" value="P:regulation of cell shape"/>
    <property type="evidence" value="ECO:0007669"/>
    <property type="project" value="UniProtKB-KW"/>
</dbReference>
<dbReference type="InterPro" id="IPR036615">
    <property type="entry name" value="Mur_ligase_C_dom_sf"/>
</dbReference>
<dbReference type="SUPFAM" id="SSF53623">
    <property type="entry name" value="MurD-like peptide ligases, catalytic domain"/>
    <property type="match status" value="1"/>
</dbReference>
<dbReference type="Gene3D" id="3.40.1390.10">
    <property type="entry name" value="MurE/MurF, N-terminal domain"/>
    <property type="match status" value="1"/>
</dbReference>
<keyword evidence="3 10" id="KW-0132">Cell division</keyword>
<keyword evidence="4 10" id="KW-0547">Nucleotide-binding</keyword>
<evidence type="ECO:0000313" key="15">
    <source>
        <dbReference type="EMBL" id="MBJ6363154.1"/>
    </source>
</evidence>
<dbReference type="Pfam" id="PF08245">
    <property type="entry name" value="Mur_ligase_M"/>
    <property type="match status" value="1"/>
</dbReference>
<dbReference type="GO" id="GO:0005524">
    <property type="term" value="F:ATP binding"/>
    <property type="evidence" value="ECO:0007669"/>
    <property type="project" value="UniProtKB-UniRule"/>
</dbReference>
<protein>
    <recommendedName>
        <fullName evidence="10 11">UDP-N-acetylmuramoyl-tripeptide--D-alanyl-D-alanine ligase</fullName>
        <ecNumber evidence="10 11">6.3.2.10</ecNumber>
    </recommendedName>
    <alternativeName>
        <fullName evidence="10">D-alanyl-D-alanine-adding enzyme</fullName>
    </alternativeName>
</protein>
<comment type="function">
    <text evidence="10 11">Involved in cell wall formation. Catalyzes the final step in the synthesis of UDP-N-acetylmuramoyl-pentapeptide, the precursor of murein.</text>
</comment>
<dbReference type="GO" id="GO:0005737">
    <property type="term" value="C:cytoplasm"/>
    <property type="evidence" value="ECO:0007669"/>
    <property type="project" value="UniProtKB-SubCell"/>
</dbReference>
<organism evidence="15 16">
    <name type="scientific">Paenibacillus roseus</name>
    <dbReference type="NCBI Taxonomy" id="2798579"/>
    <lineage>
        <taxon>Bacteria</taxon>
        <taxon>Bacillati</taxon>
        <taxon>Bacillota</taxon>
        <taxon>Bacilli</taxon>
        <taxon>Bacillales</taxon>
        <taxon>Paenibacillaceae</taxon>
        <taxon>Paenibacillus</taxon>
    </lineage>
</organism>
<dbReference type="PANTHER" id="PTHR43024">
    <property type="entry name" value="UDP-N-ACETYLMURAMOYL-TRIPEPTIDE--D-ALANYL-D-ALANINE LIGASE"/>
    <property type="match status" value="1"/>
</dbReference>
<dbReference type="HAMAP" id="MF_02019">
    <property type="entry name" value="MurF"/>
    <property type="match status" value="1"/>
</dbReference>
<keyword evidence="1 10" id="KW-0963">Cytoplasm</keyword>
<keyword evidence="5 10" id="KW-0067">ATP-binding</keyword>
<dbReference type="Pfam" id="PF02875">
    <property type="entry name" value="Mur_ligase_C"/>
    <property type="match status" value="1"/>
</dbReference>
<evidence type="ECO:0000313" key="16">
    <source>
        <dbReference type="Proteomes" id="UP000640274"/>
    </source>
</evidence>
<evidence type="ECO:0000259" key="14">
    <source>
        <dbReference type="Pfam" id="PF08245"/>
    </source>
</evidence>
<dbReference type="GO" id="GO:0009252">
    <property type="term" value="P:peptidoglycan biosynthetic process"/>
    <property type="evidence" value="ECO:0007669"/>
    <property type="project" value="UniProtKB-UniRule"/>
</dbReference>
<dbReference type="SUPFAM" id="SSF53244">
    <property type="entry name" value="MurD-like peptide ligases, peptide-binding domain"/>
    <property type="match status" value="1"/>
</dbReference>
<evidence type="ECO:0000259" key="13">
    <source>
        <dbReference type="Pfam" id="PF02875"/>
    </source>
</evidence>
<evidence type="ECO:0000259" key="12">
    <source>
        <dbReference type="Pfam" id="PF01225"/>
    </source>
</evidence>
<dbReference type="InterPro" id="IPR036565">
    <property type="entry name" value="Mur-like_cat_sf"/>
</dbReference>
<keyword evidence="9 10" id="KW-0961">Cell wall biogenesis/degradation</keyword>
<dbReference type="AlphaFoldDB" id="A0A934J7G1"/>
<feature type="domain" description="Mur ligase N-terminal catalytic" evidence="12">
    <location>
        <begin position="29"/>
        <end position="104"/>
    </location>
</feature>
<dbReference type="GO" id="GO:0051301">
    <property type="term" value="P:cell division"/>
    <property type="evidence" value="ECO:0007669"/>
    <property type="project" value="UniProtKB-KW"/>
</dbReference>
<reference evidence="15" key="1">
    <citation type="submission" date="2020-12" db="EMBL/GenBank/DDBJ databases">
        <authorList>
            <person name="Huq M.A."/>
        </authorList>
    </citation>
    <scope>NUCLEOTIDE SEQUENCE</scope>
    <source>
        <strain evidence="15">MAHUQ-46</strain>
    </source>
</reference>
<comment type="subcellular location">
    <subcellularLocation>
        <location evidence="10 11">Cytoplasm</location>
    </subcellularLocation>
</comment>
<dbReference type="InterPro" id="IPR051046">
    <property type="entry name" value="MurCDEF_CellWall_CoF430Synth"/>
</dbReference>
<dbReference type="Proteomes" id="UP000640274">
    <property type="component" value="Unassembled WGS sequence"/>
</dbReference>
<keyword evidence="16" id="KW-1185">Reference proteome</keyword>
<name>A0A934J7G1_9BACL</name>
<evidence type="ECO:0000256" key="11">
    <source>
        <dbReference type="RuleBase" id="RU004136"/>
    </source>
</evidence>
<evidence type="ECO:0000256" key="2">
    <source>
        <dbReference type="ARBA" id="ARBA00022598"/>
    </source>
</evidence>
<comment type="pathway">
    <text evidence="10 11">Cell wall biogenesis; peptidoglycan biosynthesis.</text>
</comment>
<evidence type="ECO:0000256" key="4">
    <source>
        <dbReference type="ARBA" id="ARBA00022741"/>
    </source>
</evidence>
<dbReference type="InterPro" id="IPR035911">
    <property type="entry name" value="MurE/MurF_N"/>
</dbReference>
<comment type="similarity">
    <text evidence="10">Belongs to the MurCDEF family. MurF subfamily.</text>
</comment>
<dbReference type="InterPro" id="IPR004101">
    <property type="entry name" value="Mur_ligase_C"/>
</dbReference>
<sequence length="472" mass="49887">MIKKTFGELPGLLQEASLTTLAASASAFEGVSTDSRRIEAGRLFVPLIGDNFDGHHYARQARERGAAGAIWQTDRPVPPELEDWPLVLVPDTLAALQQLAAAYRRELPVKVIGITGSNGKTTTKDMAAAVLATVFRVHKTAGNLNNHIGLPLTILDMAEDTEAAVLEMGMSGYGEIELLSKIAQPDAAIITNIGDAHLLQLGSREGIAKAKLEIAAGLKSGGLLLFNGDEPLLHQGISQLQDAASMEAVSFGTDAGNEWRADDIRVTVNGSRFNLVSGDTATDEALIGLHIPVPGKHNVTNASAAIAAGVRFGVPAARVAGALSGLRITGMRIEAVRAANGAVVLNDTYNANPTAVRAAIDLVEQLTGFRTKWLVLGDMLELGPEEAELHRQIGAYIHPGNRVVALGPQSLETAKAAAEAIGTDNVKHFADKTELIAYLHGELHGNDLVLVKGSRGMKMEQIVHALEQGLRG</sequence>
<evidence type="ECO:0000256" key="1">
    <source>
        <dbReference type="ARBA" id="ARBA00022490"/>
    </source>
</evidence>
<evidence type="ECO:0000256" key="9">
    <source>
        <dbReference type="ARBA" id="ARBA00023316"/>
    </source>
</evidence>
<gene>
    <name evidence="10" type="primary">murF</name>
    <name evidence="15" type="ORF">JFN88_18280</name>
</gene>
<dbReference type="Gene3D" id="3.40.1190.10">
    <property type="entry name" value="Mur-like, catalytic domain"/>
    <property type="match status" value="1"/>
</dbReference>
<evidence type="ECO:0000256" key="10">
    <source>
        <dbReference type="HAMAP-Rule" id="MF_02019"/>
    </source>
</evidence>